<dbReference type="Gene3D" id="1.10.10.60">
    <property type="entry name" value="Homeodomain-like"/>
    <property type="match status" value="1"/>
</dbReference>
<dbReference type="SUPFAM" id="SSF46689">
    <property type="entry name" value="Homeodomain-like"/>
    <property type="match status" value="1"/>
</dbReference>
<evidence type="ECO:0000259" key="4">
    <source>
        <dbReference type="PROSITE" id="PS01124"/>
    </source>
</evidence>
<dbReference type="EMBL" id="SMSJ01000028">
    <property type="protein sequence ID" value="TDH60967.1"/>
    <property type="molecule type" value="Genomic_DNA"/>
</dbReference>
<dbReference type="AlphaFoldDB" id="A0A4R5QEW9"/>
<dbReference type="GO" id="GO:0003700">
    <property type="term" value="F:DNA-binding transcription factor activity"/>
    <property type="evidence" value="ECO:0007669"/>
    <property type="project" value="InterPro"/>
</dbReference>
<dbReference type="Pfam" id="PF12833">
    <property type="entry name" value="HTH_18"/>
    <property type="match status" value="1"/>
</dbReference>
<proteinExistence type="predicted"/>
<reference evidence="5 6" key="1">
    <citation type="journal article" date="2016" name="J. Microbiol.">
        <title>Dankookia rubra gen. nov., sp. nov., an alphaproteobacterium isolated from sediment of a shallow stream.</title>
        <authorList>
            <person name="Kim W.H."/>
            <person name="Kim D.H."/>
            <person name="Kang K."/>
            <person name="Ahn T.Y."/>
        </authorList>
    </citation>
    <scope>NUCLEOTIDE SEQUENCE [LARGE SCALE GENOMIC DNA]</scope>
    <source>
        <strain evidence="5 6">JCM30602</strain>
    </source>
</reference>
<feature type="region of interest" description="Disordered" evidence="3">
    <location>
        <begin position="85"/>
        <end position="110"/>
    </location>
</feature>
<dbReference type="InterPro" id="IPR009057">
    <property type="entry name" value="Homeodomain-like_sf"/>
</dbReference>
<feature type="compositionally biased region" description="Basic residues" evidence="3">
    <location>
        <begin position="85"/>
        <end position="94"/>
    </location>
</feature>
<keyword evidence="1" id="KW-0805">Transcription regulation</keyword>
<feature type="region of interest" description="Disordered" evidence="3">
    <location>
        <begin position="286"/>
        <end position="308"/>
    </location>
</feature>
<comment type="caution">
    <text evidence="5">The sequence shown here is derived from an EMBL/GenBank/DDBJ whole genome shotgun (WGS) entry which is preliminary data.</text>
</comment>
<feature type="compositionally biased region" description="Low complexity" evidence="3">
    <location>
        <begin position="293"/>
        <end position="308"/>
    </location>
</feature>
<accession>A0A4R5QEW9</accession>
<feature type="domain" description="HTH araC/xylS-type" evidence="4">
    <location>
        <begin position="128"/>
        <end position="226"/>
    </location>
</feature>
<sequence>MLRVLRSQGQLRLGVARHPMRTRPRLNLARLRRRRLRLHARPCLRQPVPLLPALAGIGGGARRLAGDLADGYASVGARTCGARRTRPVRRRGAGRHQAGGNGPALRRPRHRPAPCLRAACARACRRMPEAALWIEANAQEQINFNLVACQADLSRVHVHRIFTGALRSTPHQYLVRVRPRRAARLPAWESCTVSNAGVEAGLGNVSSVVHNFRRVASLSPKAFRRLACGDRNFLQNRPSGAGKDRRHRRPASPGHLFGPPRRAGPPRCPPAGVRRAVWEAAASFGSPTCCRTASPHPSAPSSSRAWQR</sequence>
<evidence type="ECO:0000256" key="2">
    <source>
        <dbReference type="ARBA" id="ARBA00023163"/>
    </source>
</evidence>
<keyword evidence="6" id="KW-1185">Reference proteome</keyword>
<evidence type="ECO:0000256" key="1">
    <source>
        <dbReference type="ARBA" id="ARBA00023015"/>
    </source>
</evidence>
<dbReference type="GO" id="GO:0043565">
    <property type="term" value="F:sequence-specific DNA binding"/>
    <property type="evidence" value="ECO:0007669"/>
    <property type="project" value="InterPro"/>
</dbReference>
<evidence type="ECO:0000256" key="3">
    <source>
        <dbReference type="SAM" id="MobiDB-lite"/>
    </source>
</evidence>
<dbReference type="SMART" id="SM00342">
    <property type="entry name" value="HTH_ARAC"/>
    <property type="match status" value="1"/>
</dbReference>
<evidence type="ECO:0000313" key="6">
    <source>
        <dbReference type="Proteomes" id="UP000295096"/>
    </source>
</evidence>
<evidence type="ECO:0000313" key="5">
    <source>
        <dbReference type="EMBL" id="TDH60967.1"/>
    </source>
</evidence>
<name>A0A4R5QEW9_9PROT</name>
<keyword evidence="2" id="KW-0804">Transcription</keyword>
<dbReference type="PROSITE" id="PS01124">
    <property type="entry name" value="HTH_ARAC_FAMILY_2"/>
    <property type="match status" value="1"/>
</dbReference>
<dbReference type="OrthoDB" id="9806208at2"/>
<protein>
    <submittedName>
        <fullName evidence="5">AraC family transcriptional regulator</fullName>
    </submittedName>
</protein>
<organism evidence="5 6">
    <name type="scientific">Dankookia rubra</name>
    <dbReference type="NCBI Taxonomy" id="1442381"/>
    <lineage>
        <taxon>Bacteria</taxon>
        <taxon>Pseudomonadati</taxon>
        <taxon>Pseudomonadota</taxon>
        <taxon>Alphaproteobacteria</taxon>
        <taxon>Acetobacterales</taxon>
        <taxon>Roseomonadaceae</taxon>
        <taxon>Dankookia</taxon>
    </lineage>
</organism>
<dbReference type="Proteomes" id="UP000295096">
    <property type="component" value="Unassembled WGS sequence"/>
</dbReference>
<gene>
    <name evidence="5" type="ORF">E2C06_19130</name>
</gene>
<dbReference type="InterPro" id="IPR018060">
    <property type="entry name" value="HTH_AraC"/>
</dbReference>
<feature type="region of interest" description="Disordered" evidence="3">
    <location>
        <begin position="234"/>
        <end position="270"/>
    </location>
</feature>